<evidence type="ECO:0000256" key="3">
    <source>
        <dbReference type="SAM" id="Phobius"/>
    </source>
</evidence>
<feature type="compositionally biased region" description="Polar residues" evidence="2">
    <location>
        <begin position="1150"/>
        <end position="1163"/>
    </location>
</feature>
<dbReference type="Gene3D" id="1.10.287.1490">
    <property type="match status" value="1"/>
</dbReference>
<dbReference type="PANTHER" id="PTHR43049:SF1">
    <property type="entry name" value="EARLY ENDOSOME ANTIGEN"/>
    <property type="match status" value="1"/>
</dbReference>
<reference evidence="4" key="1">
    <citation type="submission" date="2019-03" db="EMBL/GenBank/DDBJ databases">
        <authorList>
            <person name="Mank J."/>
            <person name="Almeida P."/>
        </authorList>
    </citation>
    <scope>NUCLEOTIDE SEQUENCE</scope>
    <source>
        <strain evidence="4">78183</strain>
    </source>
</reference>
<evidence type="ECO:0000313" key="4">
    <source>
        <dbReference type="EMBL" id="VFU21135.1"/>
    </source>
</evidence>
<feature type="region of interest" description="Disordered" evidence="2">
    <location>
        <begin position="1109"/>
        <end position="1163"/>
    </location>
</feature>
<feature type="coiled-coil region" evidence="1">
    <location>
        <begin position="163"/>
        <end position="280"/>
    </location>
</feature>
<feature type="transmembrane region" description="Helical" evidence="3">
    <location>
        <begin position="1175"/>
        <end position="1195"/>
    </location>
</feature>
<feature type="coiled-coil region" evidence="1">
    <location>
        <begin position="510"/>
        <end position="800"/>
    </location>
</feature>
<keyword evidence="3" id="KW-0472">Membrane</keyword>
<feature type="coiled-coil region" evidence="1">
    <location>
        <begin position="391"/>
        <end position="474"/>
    </location>
</feature>
<feature type="coiled-coil region" evidence="1">
    <location>
        <begin position="850"/>
        <end position="954"/>
    </location>
</feature>
<keyword evidence="3" id="KW-1133">Transmembrane helix</keyword>
<sequence>MMRAEMQLQEAIHSLILKDVETKDLNEKLNALEGQVKLFEEQSHEASTIVDSRKTELEETLLKVTHLETVVEELKTKSGHFERESGGLAEDNLRLTQELASYESKLRDLEAKLSAILSEKDGTAEQLHISKKAVDDLRLQLTDVQSQVCSLLFLVTKENNLLNETNQHEKKELQSVIIQLEEQLKGQEANEDGLNSEIESLKAEVAEKSALQTSLEELEKQLMTAEAQLKEEKEIDSQKLEKEAALKKSLADLEARNKETSHLENQVKELEQKLHEADAKLLEEGDGSSPSEQKGGEIKSRDIGAAISTPTKRKSRKNGLGIFNHWCNSWEALLVLGFWVLVLLNTSVLSISDLRAGNAVDTGTKDTMSAEKYESQFMPATRKTVRLGPQLKMAEQKRRDAEREAREFSEKISELSAALKEAEGEKNQLSGQMEEYQEKIRHLESSLNQSSSRNSELEEELKIAKEQCVGHEDRAKMHYQRSLELEDLFQTSHSKLEDAGKKAREFALLLEAEKYRVKELEEQNSASESKCVDAEADSRKYSDKISELASEIEVYQAKSSSLEVSLQMAGEKEKELTKLLNLVTDEKKRLEEASSSSNEKLTEAENLVGVLRNELTVMQEKLESIENDLKAARLKESDIMAKLKSAEEQLEQQEKLLEEATTRKSELESLHETLKRDSEIKLQEALTNFANKVSEAESLSEKLNTLEDQVKAYKEQITQVTGRSAVLKEELDSCLLRMVALETSNEELKSQVVEAETKFSSSSSENELLVETNNQLKSKIDELQELLNSAVSEREVTSQQLASHASTITEITDKHSRAIELHSATKSRMMRAEMQLQEAIPSLILKDVETKDLNEKLNALEGQVKLFEEQSREASTIADSRKTELEETLLKVTHLETIVEELKTKSGHFERESGGLAEDNLKLTQELASYESKLRDLEAKLSAILSEKDGTAEQLHISKKAVDDLRLQLTDEGQKLQSQISSVMEENNLLNETYQHEKKELQSVIIQLEEQLKGQEANEDGLNSEIESLKAEVAEKSALQTSLEELEKQLMTAEAQLKEQKEIDSQKLEKEAALKKSLADLEAKNKETSHLENQVKELEQKLQEADAKLLEKGDESSPSEQKGGEIKSRDIGAAISTPTKRKSKKKLEAASTQVSSPSETHTQTADVWPAMNFKFILGVALVSIIIGAILGKLYWYAF</sequence>
<dbReference type="EMBL" id="CAADRP010000002">
    <property type="protein sequence ID" value="VFU21135.1"/>
    <property type="molecule type" value="Genomic_DNA"/>
</dbReference>
<keyword evidence="1" id="KW-0175">Coiled coil</keyword>
<evidence type="ECO:0000256" key="1">
    <source>
        <dbReference type="SAM" id="Coils"/>
    </source>
</evidence>
<dbReference type="Gene3D" id="1.20.5.170">
    <property type="match status" value="1"/>
</dbReference>
<name>A0A6N2K001_SALVM</name>
<proteinExistence type="predicted"/>
<dbReference type="PANTHER" id="PTHR43049">
    <property type="entry name" value="EARLY ENDOSOME ANTIGEN"/>
    <property type="match status" value="1"/>
</dbReference>
<dbReference type="AlphaFoldDB" id="A0A6N2K001"/>
<keyword evidence="3" id="KW-0812">Transmembrane</keyword>
<organism evidence="4">
    <name type="scientific">Salix viminalis</name>
    <name type="common">Common osier</name>
    <name type="synonym">Basket willow</name>
    <dbReference type="NCBI Taxonomy" id="40686"/>
    <lineage>
        <taxon>Eukaryota</taxon>
        <taxon>Viridiplantae</taxon>
        <taxon>Streptophyta</taxon>
        <taxon>Embryophyta</taxon>
        <taxon>Tracheophyta</taxon>
        <taxon>Spermatophyta</taxon>
        <taxon>Magnoliopsida</taxon>
        <taxon>eudicotyledons</taxon>
        <taxon>Gunneridae</taxon>
        <taxon>Pentapetalae</taxon>
        <taxon>rosids</taxon>
        <taxon>fabids</taxon>
        <taxon>Malpighiales</taxon>
        <taxon>Salicaceae</taxon>
        <taxon>Saliceae</taxon>
        <taxon>Salix</taxon>
    </lineage>
</organism>
<protein>
    <submittedName>
        <fullName evidence="4">Uncharacterized protein</fullName>
    </submittedName>
</protein>
<feature type="coiled-coil region" evidence="1">
    <location>
        <begin position="22"/>
        <end position="126"/>
    </location>
</feature>
<gene>
    <name evidence="4" type="ORF">SVIM_LOCUS11151</name>
</gene>
<dbReference type="SUPFAM" id="SSF57997">
    <property type="entry name" value="Tropomyosin"/>
    <property type="match status" value="2"/>
</dbReference>
<evidence type="ECO:0000256" key="2">
    <source>
        <dbReference type="SAM" id="MobiDB-lite"/>
    </source>
</evidence>
<feature type="region of interest" description="Disordered" evidence="2">
    <location>
        <begin position="282"/>
        <end position="315"/>
    </location>
</feature>
<accession>A0A6N2K001</accession>